<dbReference type="Gene3D" id="1.10.443.10">
    <property type="entry name" value="Intergrase catalytic core"/>
    <property type="match status" value="1"/>
</dbReference>
<dbReference type="SUPFAM" id="SSF56349">
    <property type="entry name" value="DNA breaking-rejoining enzymes"/>
    <property type="match status" value="1"/>
</dbReference>
<dbReference type="Proteomes" id="UP000535182">
    <property type="component" value="Unassembled WGS sequence"/>
</dbReference>
<sequence>MKLKVSAYDPQLHAISLVQDKTGKVKHVFLTDQEAALFGEQWAKSNQQPRMKAVLKAAGIKRHVRFHELRHTFVRLAVSLVAAVASPGSSLRI</sequence>
<dbReference type="InterPro" id="IPR013762">
    <property type="entry name" value="Integrase-like_cat_sf"/>
</dbReference>
<evidence type="ECO:0000313" key="3">
    <source>
        <dbReference type="Proteomes" id="UP000535182"/>
    </source>
</evidence>
<dbReference type="RefSeq" id="WP_183975129.1">
    <property type="nucleotide sequence ID" value="NZ_JACHEB010000003.1"/>
</dbReference>
<keyword evidence="3" id="KW-1185">Reference proteome</keyword>
<accession>A0A9X0U358</accession>
<dbReference type="GO" id="GO:0006310">
    <property type="term" value="P:DNA recombination"/>
    <property type="evidence" value="ECO:0007669"/>
    <property type="project" value="UniProtKB-KW"/>
</dbReference>
<organism evidence="2 3">
    <name type="scientific">Tunturiibacter gelidiferens</name>
    <dbReference type="NCBI Taxonomy" id="3069689"/>
    <lineage>
        <taxon>Bacteria</taxon>
        <taxon>Pseudomonadati</taxon>
        <taxon>Acidobacteriota</taxon>
        <taxon>Terriglobia</taxon>
        <taxon>Terriglobales</taxon>
        <taxon>Acidobacteriaceae</taxon>
        <taxon>Tunturiibacter</taxon>
    </lineage>
</organism>
<dbReference type="EMBL" id="JACHEB010000003">
    <property type="protein sequence ID" value="MBB5327999.1"/>
    <property type="molecule type" value="Genomic_DNA"/>
</dbReference>
<name>A0A9X0U358_9BACT</name>
<gene>
    <name evidence="2" type="ORF">HDF14_001605</name>
</gene>
<comment type="caution">
    <text evidence="2">The sequence shown here is derived from an EMBL/GenBank/DDBJ whole genome shotgun (WGS) entry which is preliminary data.</text>
</comment>
<protein>
    <submittedName>
        <fullName evidence="2">Integrase</fullName>
    </submittedName>
</protein>
<dbReference type="GO" id="GO:0015074">
    <property type="term" value="P:DNA integration"/>
    <property type="evidence" value="ECO:0007669"/>
    <property type="project" value="InterPro"/>
</dbReference>
<keyword evidence="1" id="KW-0233">DNA recombination</keyword>
<proteinExistence type="predicted"/>
<evidence type="ECO:0000313" key="2">
    <source>
        <dbReference type="EMBL" id="MBB5327999.1"/>
    </source>
</evidence>
<reference evidence="2 3" key="1">
    <citation type="submission" date="2020-08" db="EMBL/GenBank/DDBJ databases">
        <title>Genomic Encyclopedia of Type Strains, Phase IV (KMG-V): Genome sequencing to study the core and pangenomes of soil and plant-associated prokaryotes.</title>
        <authorList>
            <person name="Whitman W."/>
        </authorList>
    </citation>
    <scope>NUCLEOTIDE SEQUENCE [LARGE SCALE GENOMIC DNA]</scope>
    <source>
        <strain evidence="2 3">X5P2</strain>
    </source>
</reference>
<evidence type="ECO:0000256" key="1">
    <source>
        <dbReference type="ARBA" id="ARBA00023172"/>
    </source>
</evidence>
<dbReference type="GO" id="GO:0003677">
    <property type="term" value="F:DNA binding"/>
    <property type="evidence" value="ECO:0007669"/>
    <property type="project" value="InterPro"/>
</dbReference>
<dbReference type="InterPro" id="IPR011010">
    <property type="entry name" value="DNA_brk_join_enz"/>
</dbReference>
<dbReference type="AlphaFoldDB" id="A0A9X0U358"/>